<gene>
    <name evidence="7 9" type="primary">sre-47</name>
    <name evidence="7" type="ORF">CELE_Y39G8B.4</name>
    <name evidence="9" type="ORF">Y39G8B.4</name>
</gene>
<dbReference type="KEGG" id="cel:CELE_Y39G8B.4"/>
<keyword evidence="4 6" id="KW-1133">Transmembrane helix</keyword>
<evidence type="ECO:0000313" key="9">
    <source>
        <dbReference type="WormBase" id="Y39G8B.4"/>
    </source>
</evidence>
<dbReference type="UCSC" id="Y39G8B.4">
    <property type="organism name" value="c. elegans"/>
</dbReference>
<evidence type="ECO:0000313" key="8">
    <source>
        <dbReference type="Proteomes" id="UP000001940"/>
    </source>
</evidence>
<dbReference type="FunCoup" id="Q9U2J1">
    <property type="interactions" value="10"/>
</dbReference>
<feature type="transmembrane region" description="Helical" evidence="6">
    <location>
        <begin position="66"/>
        <end position="87"/>
    </location>
</feature>
<dbReference type="RefSeq" id="NP_496928.3">
    <property type="nucleotide sequence ID" value="NM_064527.3"/>
</dbReference>
<dbReference type="CTD" id="189763"/>
<dbReference type="eggNOG" id="ENOG502T37H">
    <property type="taxonomic scope" value="Eukaryota"/>
</dbReference>
<feature type="transmembrane region" description="Helical" evidence="6">
    <location>
        <begin position="29"/>
        <end position="54"/>
    </location>
</feature>
<keyword evidence="7" id="KW-0675">Receptor</keyword>
<feature type="transmembrane region" description="Helical" evidence="6">
    <location>
        <begin position="199"/>
        <end position="219"/>
    </location>
</feature>
<feature type="transmembrane region" description="Helical" evidence="6">
    <location>
        <begin position="293"/>
        <end position="314"/>
    </location>
</feature>
<evidence type="ECO:0000256" key="3">
    <source>
        <dbReference type="ARBA" id="ARBA00022692"/>
    </source>
</evidence>
<dbReference type="InParanoid" id="Q9U2J1"/>
<dbReference type="Pfam" id="PF03125">
    <property type="entry name" value="Sre"/>
    <property type="match status" value="1"/>
</dbReference>
<evidence type="ECO:0000256" key="1">
    <source>
        <dbReference type="ARBA" id="ARBA00004141"/>
    </source>
</evidence>
<proteinExistence type="inferred from homology"/>
<dbReference type="OrthoDB" id="5809021at2759"/>
<dbReference type="PANTHER" id="PTHR47631:SF1">
    <property type="entry name" value="SERPENTINE RECEPTOR, CLASS E (EPSILON)"/>
    <property type="match status" value="1"/>
</dbReference>
<evidence type="ECO:0000313" key="7">
    <source>
        <dbReference type="EMBL" id="CAB60340.3"/>
    </source>
</evidence>
<dbReference type="GO" id="GO:0016020">
    <property type="term" value="C:membrane"/>
    <property type="evidence" value="ECO:0007669"/>
    <property type="project" value="UniProtKB-SubCell"/>
</dbReference>
<dbReference type="GO" id="GO:0007606">
    <property type="term" value="P:sensory perception of chemical stimulus"/>
    <property type="evidence" value="ECO:0007669"/>
    <property type="project" value="InterPro"/>
</dbReference>
<organism evidence="7 8">
    <name type="scientific">Caenorhabditis elegans</name>
    <dbReference type="NCBI Taxonomy" id="6239"/>
    <lineage>
        <taxon>Eukaryota</taxon>
        <taxon>Metazoa</taxon>
        <taxon>Ecdysozoa</taxon>
        <taxon>Nematoda</taxon>
        <taxon>Chromadorea</taxon>
        <taxon>Rhabditida</taxon>
        <taxon>Rhabditina</taxon>
        <taxon>Rhabditomorpha</taxon>
        <taxon>Rhabditoidea</taxon>
        <taxon>Rhabditidae</taxon>
        <taxon>Peloderinae</taxon>
        <taxon>Caenorhabditis</taxon>
    </lineage>
</organism>
<feature type="transmembrane region" description="Helical" evidence="6">
    <location>
        <begin position="257"/>
        <end position="281"/>
    </location>
</feature>
<dbReference type="AlphaFoldDB" id="Q9U2J1"/>
<name>Q9U2J1_CAEEL</name>
<accession>Q9U2J1</accession>
<evidence type="ECO:0000256" key="5">
    <source>
        <dbReference type="ARBA" id="ARBA00023136"/>
    </source>
</evidence>
<dbReference type="PaxDb" id="6239-Y39G8B.4"/>
<feature type="transmembrane region" description="Helical" evidence="6">
    <location>
        <begin position="172"/>
        <end position="193"/>
    </location>
</feature>
<dbReference type="AGR" id="WB:WBGene00012725"/>
<dbReference type="PhylomeDB" id="Q9U2J1"/>
<dbReference type="HOGENOM" id="CLU_063305_1_0_1"/>
<dbReference type="PANTHER" id="PTHR47631">
    <property type="entry name" value="SERPENTINE RECEPTOR, CLASS E (EPSILON)-RELATED"/>
    <property type="match status" value="1"/>
</dbReference>
<dbReference type="Proteomes" id="UP000001940">
    <property type="component" value="Chromosome II"/>
</dbReference>
<keyword evidence="5 6" id="KW-0472">Membrane</keyword>
<evidence type="ECO:0000256" key="4">
    <source>
        <dbReference type="ARBA" id="ARBA00022989"/>
    </source>
</evidence>
<dbReference type="GeneID" id="189763"/>
<comment type="similarity">
    <text evidence="2">Belongs to the nematode receptor-like protein sre family.</text>
</comment>
<feature type="transmembrane region" description="Helical" evidence="6">
    <location>
        <begin position="128"/>
        <end position="151"/>
    </location>
</feature>
<comment type="subcellular location">
    <subcellularLocation>
        <location evidence="1">Membrane</location>
        <topology evidence="1">Multi-pass membrane protein</topology>
    </subcellularLocation>
</comment>
<evidence type="ECO:0000256" key="2">
    <source>
        <dbReference type="ARBA" id="ARBA00006803"/>
    </source>
</evidence>
<dbReference type="WormBase" id="Y39G8B.4">
    <property type="protein sequence ID" value="CE38886"/>
    <property type="gene ID" value="WBGene00012725"/>
    <property type="gene designation" value="sre-47"/>
</dbReference>
<keyword evidence="3 6" id="KW-0812">Transmembrane</keyword>
<sequence length="372" mass="43554">MIFLIANLTTICWPIYILQNFKLVEFPGLLLSVLDFLLFFLTFYFAFRCAYLLVKVRVFHKNLSVLAVLLIFQWLEVLIGKIISWPYETGYWTLEELTEKSLLNSTMQQWWTENPSEMIKVDSFNHDVLFFIAGFLKIHFGLSMSNILLIVSVERSCASYFLEDYENKSRTWIALLIIFFSQTFTMIFSIVFFFNYLSYVFGISIIAISNIGAVMLMLYSRHYNQKITKIHEDYAHQSNYTLAARFQAKENMKCFEMIWKIVIFALCIGIVGFATALSLYFHILPELDTMLNLVMQAMINLPPLVVCPAIIYSVESFRSYHFLSVTYFWEKLKVGHGAVDMMPVQKKSFSVKHDEIRKETETYFNQLAASWI</sequence>
<reference evidence="7 8" key="1">
    <citation type="journal article" date="1998" name="Science">
        <title>Genome sequence of the nematode C. elegans: a platform for investigating biology.</title>
        <authorList>
            <consortium name="The C. elegans sequencing consortium"/>
            <person name="Sulson J.E."/>
            <person name="Waterston R."/>
        </authorList>
    </citation>
    <scope>NUCLEOTIDE SEQUENCE [LARGE SCALE GENOMIC DNA]</scope>
    <source>
        <strain evidence="7 8">Bristol N2</strain>
    </source>
</reference>
<evidence type="ECO:0000256" key="6">
    <source>
        <dbReference type="SAM" id="Phobius"/>
    </source>
</evidence>
<dbReference type="EMBL" id="BX284602">
    <property type="protein sequence ID" value="CAB60340.3"/>
    <property type="molecule type" value="Genomic_DNA"/>
</dbReference>
<keyword evidence="8" id="KW-1185">Reference proteome</keyword>
<dbReference type="InterPro" id="IPR004151">
    <property type="entry name" value="7TM_GPCR_serpentine_rcpt_Sre"/>
</dbReference>
<protein>
    <submittedName>
        <fullName evidence="7">Serpentine Receptor, class E (Epsilon)</fullName>
    </submittedName>
</protein>